<accession>F2TLM2</accession>
<proteinExistence type="predicted"/>
<evidence type="ECO:0000313" key="1">
    <source>
        <dbReference type="EMBL" id="EGE84135.2"/>
    </source>
</evidence>
<sequence length="134" mass="14793">MTINALHDLSSEGSNPLESYHLGYEGWALAYEQRLLLSFTNASLTAINTYFRGPFAPNPTSRTLDEALRDMIPTHRDDVDGLRWSLDKRGQEKNPCEISSLDYAVVCFPGGKGGGWPCEAIFRGTQVLLGASRV</sequence>
<dbReference type="HOGENOM" id="CLU_1354289_0_0_1"/>
<gene>
    <name evidence="1" type="ORF">BDDG_07080</name>
</gene>
<dbReference type="AlphaFoldDB" id="F2TLM2"/>
<name>F2TLM2_AJEDA</name>
<dbReference type="Proteomes" id="UP000007802">
    <property type="component" value="Unassembled WGS sequence"/>
</dbReference>
<dbReference type="EMBL" id="GG749462">
    <property type="protein sequence ID" value="EGE84135.2"/>
    <property type="molecule type" value="Genomic_DNA"/>
</dbReference>
<reference evidence="1" key="1">
    <citation type="submission" date="2010-03" db="EMBL/GenBank/DDBJ databases">
        <title>Annotation of Blastomyces dermatitidis strain ATCC 18188.</title>
        <authorList>
            <consortium name="The Broad Institute Genome Sequencing Platform"/>
            <consortium name="Broad Institute Genome Sequencing Center for Infectious Disease."/>
            <person name="Cuomo C."/>
            <person name="Klein B."/>
            <person name="Sullivan T."/>
            <person name="Heitman J."/>
            <person name="Young S."/>
            <person name="Zeng Q."/>
            <person name="Gargeya S."/>
            <person name="Alvarado L."/>
            <person name="Berlin A.M."/>
            <person name="Chapman S.B."/>
            <person name="Chen Z."/>
            <person name="Freedman E."/>
            <person name="Gellesch M."/>
            <person name="Goldberg J."/>
            <person name="Griggs A."/>
            <person name="Gujja S."/>
            <person name="Heilman E."/>
            <person name="Heiman D."/>
            <person name="Howarth C."/>
            <person name="Mehta T."/>
            <person name="Neiman D."/>
            <person name="Pearson M."/>
            <person name="Roberts A."/>
            <person name="Saif S."/>
            <person name="Shea T."/>
            <person name="Shenoy N."/>
            <person name="Sisk P."/>
            <person name="Stolte C."/>
            <person name="Sykes S."/>
            <person name="White J."/>
            <person name="Yandava C."/>
            <person name="Haas B."/>
            <person name="Nusbaum C."/>
            <person name="Birren B."/>
        </authorList>
    </citation>
    <scope>NUCLEOTIDE SEQUENCE [LARGE SCALE GENOMIC DNA]</scope>
    <source>
        <strain evidence="1">ATCC 18188</strain>
    </source>
</reference>
<organism evidence="1">
    <name type="scientific">Ajellomyces dermatitidis (strain ATCC 18188 / CBS 674.68)</name>
    <name type="common">Blastomyces dermatitidis</name>
    <dbReference type="NCBI Taxonomy" id="653446"/>
    <lineage>
        <taxon>Eukaryota</taxon>
        <taxon>Fungi</taxon>
        <taxon>Dikarya</taxon>
        <taxon>Ascomycota</taxon>
        <taxon>Pezizomycotina</taxon>
        <taxon>Eurotiomycetes</taxon>
        <taxon>Eurotiomycetidae</taxon>
        <taxon>Onygenales</taxon>
        <taxon>Ajellomycetaceae</taxon>
        <taxon>Blastomyces</taxon>
    </lineage>
</organism>
<protein>
    <submittedName>
        <fullName evidence="1">Uncharacterized protein</fullName>
    </submittedName>
</protein>